<keyword evidence="2" id="KW-1185">Reference proteome</keyword>
<organism evidence="1 2">
    <name type="scientific">Herbiconiux moechotypicola</name>
    <dbReference type="NCBI Taxonomy" id="637393"/>
    <lineage>
        <taxon>Bacteria</taxon>
        <taxon>Bacillati</taxon>
        <taxon>Actinomycetota</taxon>
        <taxon>Actinomycetes</taxon>
        <taxon>Micrococcales</taxon>
        <taxon>Microbacteriaceae</taxon>
        <taxon>Herbiconiux</taxon>
    </lineage>
</organism>
<evidence type="ECO:0008006" key="3">
    <source>
        <dbReference type="Google" id="ProtNLM"/>
    </source>
</evidence>
<sequence>MLVIVAAAVVVMLGAAAAVALWLLPPRLAEQPRERFTATTTVVVTDGTTGASASLEFDAGWLAIGVGPFLPHDRATVVSPDGAYRAELSLAPAGAFDAATTLQALGLGDEDEQARWETAGWSTETLPDGVLVHHAELTRGTETLVVAWATPAAADPAEGTTGSAPALLLTARVPTDVADDYRTVTAALLATVQSSPAAAPGDAS</sequence>
<protein>
    <recommendedName>
        <fullName evidence="3">Secreted protein</fullName>
    </recommendedName>
</protein>
<gene>
    <name evidence="1" type="ORF">GCM10009851_04330</name>
</gene>
<proteinExistence type="predicted"/>
<accession>A0ABP5Q2P6</accession>
<name>A0ABP5Q2P6_9MICO</name>
<comment type="caution">
    <text evidence="1">The sequence shown here is derived from an EMBL/GenBank/DDBJ whole genome shotgun (WGS) entry which is preliminary data.</text>
</comment>
<reference evidence="2" key="1">
    <citation type="journal article" date="2019" name="Int. J. Syst. Evol. Microbiol.">
        <title>The Global Catalogue of Microorganisms (GCM) 10K type strain sequencing project: providing services to taxonomists for standard genome sequencing and annotation.</title>
        <authorList>
            <consortium name="The Broad Institute Genomics Platform"/>
            <consortium name="The Broad Institute Genome Sequencing Center for Infectious Disease"/>
            <person name="Wu L."/>
            <person name="Ma J."/>
        </authorList>
    </citation>
    <scope>NUCLEOTIDE SEQUENCE [LARGE SCALE GENOMIC DNA]</scope>
    <source>
        <strain evidence="2">JCM 16117</strain>
    </source>
</reference>
<dbReference type="Proteomes" id="UP001500929">
    <property type="component" value="Unassembled WGS sequence"/>
</dbReference>
<dbReference type="EMBL" id="BAAAQY010000001">
    <property type="protein sequence ID" value="GAA2224125.1"/>
    <property type="molecule type" value="Genomic_DNA"/>
</dbReference>
<evidence type="ECO:0000313" key="1">
    <source>
        <dbReference type="EMBL" id="GAA2224125.1"/>
    </source>
</evidence>
<evidence type="ECO:0000313" key="2">
    <source>
        <dbReference type="Proteomes" id="UP001500929"/>
    </source>
</evidence>